<dbReference type="AlphaFoldDB" id="A0AA41WN76"/>
<gene>
    <name evidence="1" type="ORF">NKG59_06430</name>
</gene>
<proteinExistence type="predicted"/>
<dbReference type="EMBL" id="JAMYWC010000002">
    <property type="protein sequence ID" value="MCP1171986.1"/>
    <property type="molecule type" value="Genomic_DNA"/>
</dbReference>
<comment type="caution">
    <text evidence="1">The sequence shown here is derived from an EMBL/GenBank/DDBJ whole genome shotgun (WGS) entry which is preliminary data.</text>
</comment>
<dbReference type="Proteomes" id="UP001162793">
    <property type="component" value="Unassembled WGS sequence"/>
</dbReference>
<reference evidence="2" key="1">
    <citation type="journal article" date="2023" name="Front. Microbiol.">
        <title>Ralstonia chuxiongensis sp. nov., Ralstonia mojiangensis sp. nov., and Ralstonia soli sp. nov., isolated from tobacco fields, are three novel species in the family Burkholderiaceae.</title>
        <authorList>
            <person name="Lu C.H."/>
            <person name="Zhang Y.Y."/>
            <person name="Jiang N."/>
            <person name="Chen W."/>
            <person name="Shao X."/>
            <person name="Zhao Z.M."/>
            <person name="Lu W.L."/>
            <person name="Hu X."/>
            <person name="Xi Y.X."/>
            <person name="Zou S.Y."/>
            <person name="Wei Q.J."/>
            <person name="Lin Z.L."/>
            <person name="Gong L."/>
            <person name="Gai X.T."/>
            <person name="Zhang L.Q."/>
            <person name="Li J.Y."/>
            <person name="Jin Y."/>
            <person name="Xia Z.Y."/>
        </authorList>
    </citation>
    <scope>NUCLEOTIDE SEQUENCE [LARGE SCALE GENOMIC DNA]</scope>
    <source>
        <strain evidence="2">21YRMH01-3</strain>
    </source>
</reference>
<sequence>MPLISRAHVRLSRLRFPFAVRVQAERGSACLRDANGRREVRPGDPFVVPAFAHFGCEIPGTVWQPCAISFKAVPDAGCPRVAAIQHDKPWARALATLVFEHPAQAWKAALLSECWQACPRQVRARLFAEGEALHALVREQRAAWALYQLAQMRCSADAEAEAEVDAEALHAVARRAGLRNVRTLNDTCASLFGVELSALLAGNADSSGCAVHGSATTLERWAQPLAMAL</sequence>
<keyword evidence="2" id="KW-1185">Reference proteome</keyword>
<evidence type="ECO:0000313" key="1">
    <source>
        <dbReference type="EMBL" id="MCP1171986.1"/>
    </source>
</evidence>
<name>A0AA41WN76_9RALS</name>
<organism evidence="1 2">
    <name type="scientific">Ralstonia chuxiongensis</name>
    <dbReference type="NCBI Taxonomy" id="2957504"/>
    <lineage>
        <taxon>Bacteria</taxon>
        <taxon>Pseudomonadati</taxon>
        <taxon>Pseudomonadota</taxon>
        <taxon>Betaproteobacteria</taxon>
        <taxon>Burkholderiales</taxon>
        <taxon>Burkholderiaceae</taxon>
        <taxon>Ralstonia</taxon>
    </lineage>
</organism>
<dbReference type="RefSeq" id="WP_253535944.1">
    <property type="nucleotide sequence ID" value="NZ_JAMYWC010000002.1"/>
</dbReference>
<accession>A0AA41WN76</accession>
<evidence type="ECO:0000313" key="2">
    <source>
        <dbReference type="Proteomes" id="UP001162793"/>
    </source>
</evidence>
<protein>
    <submittedName>
        <fullName evidence="1">AraC family transcriptional regulator</fullName>
    </submittedName>
</protein>